<dbReference type="InterPro" id="IPR001041">
    <property type="entry name" value="2Fe-2S_ferredoxin-type"/>
</dbReference>
<dbReference type="InterPro" id="IPR006058">
    <property type="entry name" value="2Fe2S_fd_BS"/>
</dbReference>
<sequence>MTQSRKLLKRKFTLNGQPQEVDVDGHETLQHLLQERLQLSECRRGCDRGDCGVCTVMLDGQPVYACLVMAAEVDQSIVETAQGLSAANAKYQRLQRAFQEHALTLCHLCRPGLLVSASALLGERPAPSQEQIRAAISGHLCRCSGPDQVVRAVLAAADGGKVETS</sequence>
<evidence type="ECO:0000256" key="4">
    <source>
        <dbReference type="ARBA" id="ARBA00023004"/>
    </source>
</evidence>
<keyword evidence="3" id="KW-0560">Oxidoreductase</keyword>
<evidence type="ECO:0000313" key="8">
    <source>
        <dbReference type="Proteomes" id="UP000627715"/>
    </source>
</evidence>
<feature type="domain" description="2Fe-2S ferredoxin-type" evidence="6">
    <location>
        <begin position="8"/>
        <end position="84"/>
    </location>
</feature>
<reference evidence="7" key="2">
    <citation type="submission" date="2020-09" db="EMBL/GenBank/DDBJ databases">
        <authorList>
            <person name="Sun Q."/>
            <person name="Zhou Y."/>
        </authorList>
    </citation>
    <scope>NUCLEOTIDE SEQUENCE</scope>
    <source>
        <strain evidence="7">CGMCC 1.15425</strain>
    </source>
</reference>
<dbReference type="InterPro" id="IPR051452">
    <property type="entry name" value="Diverse_Oxidoreductases"/>
</dbReference>
<dbReference type="InterPro" id="IPR036010">
    <property type="entry name" value="2Fe-2S_ferredoxin-like_sf"/>
</dbReference>
<dbReference type="InterPro" id="IPR012675">
    <property type="entry name" value="Beta-grasp_dom_sf"/>
</dbReference>
<reference evidence="7" key="1">
    <citation type="journal article" date="2014" name="Int. J. Syst. Evol. Microbiol.">
        <title>Complete genome sequence of Corynebacterium casei LMG S-19264T (=DSM 44701T), isolated from a smear-ripened cheese.</title>
        <authorList>
            <consortium name="US DOE Joint Genome Institute (JGI-PGF)"/>
            <person name="Walter F."/>
            <person name="Albersmeier A."/>
            <person name="Kalinowski J."/>
            <person name="Ruckert C."/>
        </authorList>
    </citation>
    <scope>NUCLEOTIDE SEQUENCE</scope>
    <source>
        <strain evidence="7">CGMCC 1.15425</strain>
    </source>
</reference>
<dbReference type="PANTHER" id="PTHR44379:SF5">
    <property type="entry name" value="OXIDOREDUCTASE WITH IRON-SULFUR SUBUNIT"/>
    <property type="match status" value="1"/>
</dbReference>
<gene>
    <name evidence="7" type="ORF">GCM10011403_17800</name>
</gene>
<dbReference type="InterPro" id="IPR002888">
    <property type="entry name" value="2Fe-2S-bd"/>
</dbReference>
<dbReference type="PROSITE" id="PS51085">
    <property type="entry name" value="2FE2S_FER_2"/>
    <property type="match status" value="1"/>
</dbReference>
<dbReference type="Gene3D" id="1.10.150.120">
    <property type="entry name" value="[2Fe-2S]-binding domain"/>
    <property type="match status" value="1"/>
</dbReference>
<dbReference type="SUPFAM" id="SSF54292">
    <property type="entry name" value="2Fe-2S ferredoxin-like"/>
    <property type="match status" value="1"/>
</dbReference>
<dbReference type="CDD" id="cd00207">
    <property type="entry name" value="fer2"/>
    <property type="match status" value="1"/>
</dbReference>
<comment type="caution">
    <text evidence="7">The sequence shown here is derived from an EMBL/GenBank/DDBJ whole genome shotgun (WGS) entry which is preliminary data.</text>
</comment>
<dbReference type="GO" id="GO:0046872">
    <property type="term" value="F:metal ion binding"/>
    <property type="evidence" value="ECO:0007669"/>
    <property type="project" value="UniProtKB-KW"/>
</dbReference>
<dbReference type="PROSITE" id="PS00197">
    <property type="entry name" value="2FE2S_FER_1"/>
    <property type="match status" value="1"/>
</dbReference>
<dbReference type="PANTHER" id="PTHR44379">
    <property type="entry name" value="OXIDOREDUCTASE WITH IRON-SULFUR SUBUNIT"/>
    <property type="match status" value="1"/>
</dbReference>
<dbReference type="AlphaFoldDB" id="A0A916QKY4"/>
<proteinExistence type="predicted"/>
<dbReference type="Gene3D" id="3.10.20.30">
    <property type="match status" value="1"/>
</dbReference>
<evidence type="ECO:0000256" key="3">
    <source>
        <dbReference type="ARBA" id="ARBA00023002"/>
    </source>
</evidence>
<keyword evidence="5" id="KW-0411">Iron-sulfur</keyword>
<evidence type="ECO:0000259" key="6">
    <source>
        <dbReference type="PROSITE" id="PS51085"/>
    </source>
</evidence>
<dbReference type="OrthoDB" id="9775084at2"/>
<dbReference type="EMBL" id="BMIY01000007">
    <property type="protein sequence ID" value="GFZ75788.1"/>
    <property type="molecule type" value="Genomic_DNA"/>
</dbReference>
<dbReference type="GO" id="GO:0051537">
    <property type="term" value="F:2 iron, 2 sulfur cluster binding"/>
    <property type="evidence" value="ECO:0007669"/>
    <property type="project" value="UniProtKB-KW"/>
</dbReference>
<dbReference type="GO" id="GO:0016491">
    <property type="term" value="F:oxidoreductase activity"/>
    <property type="evidence" value="ECO:0007669"/>
    <property type="project" value="UniProtKB-KW"/>
</dbReference>
<protein>
    <submittedName>
        <fullName evidence="7">Ferredoxin</fullName>
    </submittedName>
</protein>
<dbReference type="SUPFAM" id="SSF47741">
    <property type="entry name" value="CO dehydrogenase ISP C-domain like"/>
    <property type="match status" value="1"/>
</dbReference>
<keyword evidence="1" id="KW-0001">2Fe-2S</keyword>
<evidence type="ECO:0000256" key="1">
    <source>
        <dbReference type="ARBA" id="ARBA00022714"/>
    </source>
</evidence>
<evidence type="ECO:0000313" key="7">
    <source>
        <dbReference type="EMBL" id="GFZ75788.1"/>
    </source>
</evidence>
<dbReference type="Proteomes" id="UP000627715">
    <property type="component" value="Unassembled WGS sequence"/>
</dbReference>
<dbReference type="RefSeq" id="WP_068810839.1">
    <property type="nucleotide sequence ID" value="NZ_BMIY01000007.1"/>
</dbReference>
<keyword evidence="2" id="KW-0479">Metal-binding</keyword>
<keyword evidence="8" id="KW-1185">Reference proteome</keyword>
<keyword evidence="4" id="KW-0408">Iron</keyword>
<name>A0A916QKY4_9GAMM</name>
<dbReference type="Pfam" id="PF01799">
    <property type="entry name" value="Fer2_2"/>
    <property type="match status" value="1"/>
</dbReference>
<accession>A0A916QKY4</accession>
<organism evidence="7 8">
    <name type="scientific">Pseudohongiella nitratireducens</name>
    <dbReference type="NCBI Taxonomy" id="1768907"/>
    <lineage>
        <taxon>Bacteria</taxon>
        <taxon>Pseudomonadati</taxon>
        <taxon>Pseudomonadota</taxon>
        <taxon>Gammaproteobacteria</taxon>
        <taxon>Pseudomonadales</taxon>
        <taxon>Pseudohongiellaceae</taxon>
        <taxon>Pseudohongiella</taxon>
    </lineage>
</organism>
<dbReference type="Pfam" id="PF00111">
    <property type="entry name" value="Fer2"/>
    <property type="match status" value="1"/>
</dbReference>
<evidence type="ECO:0000256" key="2">
    <source>
        <dbReference type="ARBA" id="ARBA00022723"/>
    </source>
</evidence>
<dbReference type="InterPro" id="IPR036884">
    <property type="entry name" value="2Fe-2S-bd_dom_sf"/>
</dbReference>
<evidence type="ECO:0000256" key="5">
    <source>
        <dbReference type="ARBA" id="ARBA00023014"/>
    </source>
</evidence>